<name>A0AAE8SQ33_9HYPO</name>
<dbReference type="EMBL" id="ONZP01000946">
    <property type="protein sequence ID" value="SPJ92395.1"/>
    <property type="molecule type" value="Genomic_DNA"/>
</dbReference>
<organism evidence="1 2">
    <name type="scientific">Fusarium torulosum</name>
    <dbReference type="NCBI Taxonomy" id="33205"/>
    <lineage>
        <taxon>Eukaryota</taxon>
        <taxon>Fungi</taxon>
        <taxon>Dikarya</taxon>
        <taxon>Ascomycota</taxon>
        <taxon>Pezizomycotina</taxon>
        <taxon>Sordariomycetes</taxon>
        <taxon>Hypocreomycetidae</taxon>
        <taxon>Hypocreales</taxon>
        <taxon>Nectriaceae</taxon>
        <taxon>Fusarium</taxon>
    </lineage>
</organism>
<accession>A0AAE8SQ33</accession>
<comment type="caution">
    <text evidence="1">The sequence shown here is derived from an EMBL/GenBank/DDBJ whole genome shotgun (WGS) entry which is preliminary data.</text>
</comment>
<keyword evidence="2" id="KW-1185">Reference proteome</keyword>
<dbReference type="Proteomes" id="UP001187734">
    <property type="component" value="Unassembled WGS sequence"/>
</dbReference>
<evidence type="ECO:0000313" key="1">
    <source>
        <dbReference type="EMBL" id="SPJ92395.1"/>
    </source>
</evidence>
<reference evidence="1" key="1">
    <citation type="submission" date="2018-03" db="EMBL/GenBank/DDBJ databases">
        <authorList>
            <person name="Guldener U."/>
        </authorList>
    </citation>
    <scope>NUCLEOTIDE SEQUENCE</scope>
</reference>
<evidence type="ECO:0000313" key="2">
    <source>
        <dbReference type="Proteomes" id="UP001187734"/>
    </source>
</evidence>
<protein>
    <submittedName>
        <fullName evidence="1">Uncharacterized protein</fullName>
    </submittedName>
</protein>
<gene>
    <name evidence="1" type="ORF">FTOL_13681</name>
</gene>
<sequence length="8" mass="883">MYSGLIIS</sequence>
<proteinExistence type="predicted"/>